<dbReference type="Gene3D" id="1.10.287.130">
    <property type="match status" value="1"/>
</dbReference>
<evidence type="ECO:0000313" key="10">
    <source>
        <dbReference type="EMBL" id="MBB5365343.1"/>
    </source>
</evidence>
<dbReference type="CDD" id="cd16921">
    <property type="entry name" value="HATPase_FilI-like"/>
    <property type="match status" value="1"/>
</dbReference>
<dbReference type="InterPro" id="IPR001610">
    <property type="entry name" value="PAC"/>
</dbReference>
<dbReference type="CDD" id="cd00130">
    <property type="entry name" value="PAS"/>
    <property type="match status" value="1"/>
</dbReference>
<feature type="coiled-coil region" evidence="6">
    <location>
        <begin position="659"/>
        <end position="686"/>
    </location>
</feature>
<dbReference type="InterPro" id="IPR036097">
    <property type="entry name" value="HisK_dim/P_sf"/>
</dbReference>
<dbReference type="Pfam" id="PF00512">
    <property type="entry name" value="HisKA"/>
    <property type="match status" value="1"/>
</dbReference>
<dbReference type="PRINTS" id="PR00344">
    <property type="entry name" value="BCTRLSENSOR"/>
</dbReference>
<keyword evidence="5" id="KW-0418">Kinase</keyword>
<dbReference type="InterPro" id="IPR052162">
    <property type="entry name" value="Sensor_kinase/Photoreceptor"/>
</dbReference>
<dbReference type="EMBL" id="JACHFL010000017">
    <property type="protein sequence ID" value="MBB5365343.1"/>
    <property type="molecule type" value="Genomic_DNA"/>
</dbReference>
<dbReference type="SMART" id="SM00086">
    <property type="entry name" value="PAC"/>
    <property type="match status" value="1"/>
</dbReference>
<dbReference type="PROSITE" id="PS50113">
    <property type="entry name" value="PAC"/>
    <property type="match status" value="1"/>
</dbReference>
<dbReference type="Pfam" id="PF13185">
    <property type="entry name" value="GAF_2"/>
    <property type="match status" value="1"/>
</dbReference>
<feature type="domain" description="Histidine kinase" evidence="7">
    <location>
        <begin position="689"/>
        <end position="903"/>
    </location>
</feature>
<keyword evidence="11" id="KW-1185">Reference proteome</keyword>
<dbReference type="FunFam" id="3.30.565.10:FF:000006">
    <property type="entry name" value="Sensor histidine kinase WalK"/>
    <property type="match status" value="1"/>
</dbReference>
<dbReference type="InterPro" id="IPR003594">
    <property type="entry name" value="HATPase_dom"/>
</dbReference>
<accession>A0A7W8K0G9</accession>
<dbReference type="InterPro" id="IPR029016">
    <property type="entry name" value="GAF-like_dom_sf"/>
</dbReference>
<keyword evidence="3" id="KW-0597">Phosphoprotein</keyword>
<name>A0A7W8K0G9_9DEIO</name>
<dbReference type="Pfam" id="PF13426">
    <property type="entry name" value="PAS_9"/>
    <property type="match status" value="1"/>
</dbReference>
<dbReference type="PROSITE" id="PS50109">
    <property type="entry name" value="HIS_KIN"/>
    <property type="match status" value="1"/>
</dbReference>
<dbReference type="Gene3D" id="3.30.565.10">
    <property type="entry name" value="Histidine kinase-like ATPase, C-terminal domain"/>
    <property type="match status" value="1"/>
</dbReference>
<dbReference type="SMART" id="SM00065">
    <property type="entry name" value="GAF"/>
    <property type="match status" value="2"/>
</dbReference>
<evidence type="ECO:0000256" key="1">
    <source>
        <dbReference type="ARBA" id="ARBA00000085"/>
    </source>
</evidence>
<dbReference type="InterPro" id="IPR003661">
    <property type="entry name" value="HisK_dim/P_dom"/>
</dbReference>
<dbReference type="SUPFAM" id="SSF55874">
    <property type="entry name" value="ATPase domain of HSP90 chaperone/DNA topoisomerase II/histidine kinase"/>
    <property type="match status" value="1"/>
</dbReference>
<feature type="domain" description="PAS" evidence="8">
    <location>
        <begin position="547"/>
        <end position="597"/>
    </location>
</feature>
<dbReference type="PANTHER" id="PTHR43304:SF1">
    <property type="entry name" value="PAC DOMAIN-CONTAINING PROTEIN"/>
    <property type="match status" value="1"/>
</dbReference>
<evidence type="ECO:0000256" key="3">
    <source>
        <dbReference type="ARBA" id="ARBA00022553"/>
    </source>
</evidence>
<gene>
    <name evidence="10" type="ORF">HNQ08_004464</name>
</gene>
<dbReference type="RefSeq" id="WP_184136750.1">
    <property type="nucleotide sequence ID" value="NZ_JACHFL010000017.1"/>
</dbReference>
<evidence type="ECO:0000259" key="8">
    <source>
        <dbReference type="PROSITE" id="PS50112"/>
    </source>
</evidence>
<evidence type="ECO:0000256" key="6">
    <source>
        <dbReference type="SAM" id="Coils"/>
    </source>
</evidence>
<comment type="caution">
    <text evidence="10">The sequence shown here is derived from an EMBL/GenBank/DDBJ whole genome shotgun (WGS) entry which is preliminary data.</text>
</comment>
<dbReference type="SMART" id="SM00387">
    <property type="entry name" value="HATPase_c"/>
    <property type="match status" value="1"/>
</dbReference>
<sequence>MPEQPAAATASPSALAEYLQDVTEALAAATTPADVFRVVLEPALQALNAVAGAVLLVNRAGDRLEIAATQGHEKDAQTIWQDGPLDGNVPAGDALKRHEPLFFEHQGDLTGAYPELEERTGAIAPVANAVLPMFLDEAALGTVVLDFKAPHHFTAAEIRFLRTLAGQCALALGRAQLTTDLQRRVQERTQQLEEQRAALDAFVAYKTAVGSESDALTLACQAVQVVRASLPHVSVAYYELDGDLWTARAWSDDLSPEIIAQITAGVPRDAPNYAEAARLQAPHFVDGWNAKAESLSSATAYGAAGFLPLFIGGELRVLFTVGTRQARAWQEREKALVQAVVRGLELTLERTEITRRLKEQNAELDARARALEGFADLTRDLSVEVDEPTLVGRAQELVMSLLTPGYALYYERRSGLWRNTVQTGELGRTPAEAGALQAVVDAGFPYDGPRSLVVPWTTRQPFYQDEYLRGGDTDAALVQHVSTVASLPVFVNGAIVGIICFVLFDARTWTGTDKAVMVTVVRSLGLALERARGMAELTRMSRFNELVLSSIGEGLTTIDKQGRSTLANPAALKMLGYTKADFLGRPQHPLIHHSYPDGSPFPMEACGIYAGFTGGQMHRANDEVFWRKDGSPFPVEYTSTPIVNEAGEIEGSVLVFRDITERQQAVETLKQANEDLRRSNAELEQFAYVASHDLQEPLRTVTSFSQLLALRYAGQIDEKGQNYIQFISEGTERMAQLLQDLLAFSRVASEAGAHQPVDMRGTLAQVVQDLDAQIERTGAQLEVGEMPVVRGDASQLRQLFQNLIANALKFSHPERTPVVRVEARQGDNMVQFSVQDNGIGIESEYFERIFTIFQRLHTRQRYEGSGIGLSIVRKIVERHGGQVWLESTPEVGTTFYFTLPAAQRSA</sequence>
<dbReference type="InterPro" id="IPR036890">
    <property type="entry name" value="HATPase_C_sf"/>
</dbReference>
<dbReference type="Gene3D" id="3.30.450.40">
    <property type="match status" value="3"/>
</dbReference>
<feature type="domain" description="PAC" evidence="9">
    <location>
        <begin position="619"/>
        <end position="671"/>
    </location>
</feature>
<dbReference type="Pfam" id="PF02518">
    <property type="entry name" value="HATPase_c"/>
    <property type="match status" value="1"/>
</dbReference>
<comment type="catalytic activity">
    <reaction evidence="1">
        <text>ATP + protein L-histidine = ADP + protein N-phospho-L-histidine.</text>
        <dbReference type="EC" id="2.7.13.3"/>
    </reaction>
</comment>
<dbReference type="CDD" id="cd00082">
    <property type="entry name" value="HisKA"/>
    <property type="match status" value="1"/>
</dbReference>
<evidence type="ECO:0000256" key="2">
    <source>
        <dbReference type="ARBA" id="ARBA00012438"/>
    </source>
</evidence>
<organism evidence="10 11">
    <name type="scientific">Deinococcus humi</name>
    <dbReference type="NCBI Taxonomy" id="662880"/>
    <lineage>
        <taxon>Bacteria</taxon>
        <taxon>Thermotogati</taxon>
        <taxon>Deinococcota</taxon>
        <taxon>Deinococci</taxon>
        <taxon>Deinococcales</taxon>
        <taxon>Deinococcaceae</taxon>
        <taxon>Deinococcus</taxon>
    </lineage>
</organism>
<proteinExistence type="predicted"/>
<dbReference type="SUPFAM" id="SSF55785">
    <property type="entry name" value="PYP-like sensor domain (PAS domain)"/>
    <property type="match status" value="1"/>
</dbReference>
<dbReference type="EC" id="2.7.13.3" evidence="2"/>
<dbReference type="SUPFAM" id="SSF55781">
    <property type="entry name" value="GAF domain-like"/>
    <property type="match status" value="3"/>
</dbReference>
<dbReference type="PROSITE" id="PS50112">
    <property type="entry name" value="PAS"/>
    <property type="match status" value="1"/>
</dbReference>
<dbReference type="SMART" id="SM00388">
    <property type="entry name" value="HisKA"/>
    <property type="match status" value="1"/>
</dbReference>
<dbReference type="InterPro" id="IPR005467">
    <property type="entry name" value="His_kinase_dom"/>
</dbReference>
<dbReference type="AlphaFoldDB" id="A0A7W8K0G9"/>
<dbReference type="Proteomes" id="UP000552709">
    <property type="component" value="Unassembled WGS sequence"/>
</dbReference>
<dbReference type="InterPro" id="IPR000014">
    <property type="entry name" value="PAS"/>
</dbReference>
<dbReference type="InterPro" id="IPR003018">
    <property type="entry name" value="GAF"/>
</dbReference>
<dbReference type="InterPro" id="IPR035965">
    <property type="entry name" value="PAS-like_dom_sf"/>
</dbReference>
<evidence type="ECO:0000259" key="9">
    <source>
        <dbReference type="PROSITE" id="PS50113"/>
    </source>
</evidence>
<dbReference type="NCBIfam" id="TIGR00229">
    <property type="entry name" value="sensory_box"/>
    <property type="match status" value="1"/>
</dbReference>
<dbReference type="InterPro" id="IPR000700">
    <property type="entry name" value="PAS-assoc_C"/>
</dbReference>
<keyword evidence="4" id="KW-0808">Transferase</keyword>
<dbReference type="PANTHER" id="PTHR43304">
    <property type="entry name" value="PHYTOCHROME-LIKE PROTEIN CPH1"/>
    <property type="match status" value="1"/>
</dbReference>
<dbReference type="SUPFAM" id="SSF47384">
    <property type="entry name" value="Homodimeric domain of signal transducing histidine kinase"/>
    <property type="match status" value="1"/>
</dbReference>
<evidence type="ECO:0000256" key="5">
    <source>
        <dbReference type="ARBA" id="ARBA00022777"/>
    </source>
</evidence>
<protein>
    <recommendedName>
        <fullName evidence="2">histidine kinase</fullName>
        <ecNumber evidence="2">2.7.13.3</ecNumber>
    </recommendedName>
</protein>
<evidence type="ECO:0000256" key="4">
    <source>
        <dbReference type="ARBA" id="ARBA00022679"/>
    </source>
</evidence>
<evidence type="ECO:0000259" key="7">
    <source>
        <dbReference type="PROSITE" id="PS50109"/>
    </source>
</evidence>
<dbReference type="SMART" id="SM00091">
    <property type="entry name" value="PAS"/>
    <property type="match status" value="1"/>
</dbReference>
<evidence type="ECO:0000313" key="11">
    <source>
        <dbReference type="Proteomes" id="UP000552709"/>
    </source>
</evidence>
<dbReference type="Gene3D" id="3.30.450.20">
    <property type="entry name" value="PAS domain"/>
    <property type="match status" value="1"/>
</dbReference>
<reference evidence="10 11" key="1">
    <citation type="submission" date="2020-08" db="EMBL/GenBank/DDBJ databases">
        <title>Genomic Encyclopedia of Type Strains, Phase IV (KMG-IV): sequencing the most valuable type-strain genomes for metagenomic binning, comparative biology and taxonomic classification.</title>
        <authorList>
            <person name="Goeker M."/>
        </authorList>
    </citation>
    <scope>NUCLEOTIDE SEQUENCE [LARGE SCALE GENOMIC DNA]</scope>
    <source>
        <strain evidence="10 11">DSM 27939</strain>
    </source>
</reference>
<dbReference type="InterPro" id="IPR004358">
    <property type="entry name" value="Sig_transdc_His_kin-like_C"/>
</dbReference>
<dbReference type="GO" id="GO:0000155">
    <property type="term" value="F:phosphorelay sensor kinase activity"/>
    <property type="evidence" value="ECO:0007669"/>
    <property type="project" value="InterPro"/>
</dbReference>
<keyword evidence="6" id="KW-0175">Coiled coil</keyword>